<comment type="caution">
    <text evidence="1">The sequence shown here is derived from an EMBL/GenBank/DDBJ whole genome shotgun (WGS) entry which is preliminary data.</text>
</comment>
<dbReference type="EMBL" id="JBGNUJ010000006">
    <property type="protein sequence ID" value="KAL3959394.1"/>
    <property type="molecule type" value="Genomic_DNA"/>
</dbReference>
<evidence type="ECO:0000313" key="2">
    <source>
        <dbReference type="Proteomes" id="UP001638806"/>
    </source>
</evidence>
<protein>
    <submittedName>
        <fullName evidence="1">Uncharacterized protein</fullName>
    </submittedName>
</protein>
<reference evidence="1" key="1">
    <citation type="submission" date="2024-12" db="EMBL/GenBank/DDBJ databases">
        <title>Comparative genomics and development of molecular markers within Purpureocillium lilacinum and among Purpureocillium species.</title>
        <authorList>
            <person name="Yeh Z.-Y."/>
            <person name="Ni N.-T."/>
            <person name="Lo P.-H."/>
            <person name="Mushyakhwo K."/>
            <person name="Lin C.-F."/>
            <person name="Nai Y.-S."/>
        </authorList>
    </citation>
    <scope>NUCLEOTIDE SEQUENCE</scope>
    <source>
        <strain evidence="1">NCHU-NPUST-175</strain>
    </source>
</reference>
<dbReference type="Proteomes" id="UP001638806">
    <property type="component" value="Unassembled WGS sequence"/>
</dbReference>
<evidence type="ECO:0000313" key="1">
    <source>
        <dbReference type="EMBL" id="KAL3959394.1"/>
    </source>
</evidence>
<keyword evidence="2" id="KW-1185">Reference proteome</keyword>
<organism evidence="1 2">
    <name type="scientific">Purpureocillium lilacinum</name>
    <name type="common">Paecilomyces lilacinus</name>
    <dbReference type="NCBI Taxonomy" id="33203"/>
    <lineage>
        <taxon>Eukaryota</taxon>
        <taxon>Fungi</taxon>
        <taxon>Dikarya</taxon>
        <taxon>Ascomycota</taxon>
        <taxon>Pezizomycotina</taxon>
        <taxon>Sordariomycetes</taxon>
        <taxon>Hypocreomycetidae</taxon>
        <taxon>Hypocreales</taxon>
        <taxon>Ophiocordycipitaceae</taxon>
        <taxon>Purpureocillium</taxon>
    </lineage>
</organism>
<sequence>MNKTSQHGGDGKDSGDGVFQKAHDDAVTDTIVEKMVSRPTDVPENAPGGEAHTLEGHLNATEDDILEAKELAASMSLETVRSMMQNVLAIHDGDPNFPFVTLQKIKEFLGNDDIMENPEKHEGLVQEMKLEAALITNNSPYAEVRAVVDNHDDPTTPVSTIRAWTLGCFFSVFLSFVNQLFSIRQPAIRFDTNIAQLLAFPLGKAWEKWVPNYEFSLFGQKIGLNPGKFNKKEHMLIAIMANTSRSLPYTNYIIWTQVLPQYFNQQYARHFGYMFLNAFATNFIGYGLAGLTRKFLVYPSYCVWPMSLVTIALNTALHNEENQPVQGPFGRIWSMSRYRFFLYTFAAMFIYFWFPNYLFQVLSYFTWMTWIAPDNLNLNILTGMQNGLGLFNPVPTFDWNVICFSTDPLMIPSFATFNAVAGMFVTGLFVLGVWYTNTWNTGFLPINTNRVYDHFGKLYNVSRTLDDRGMFDLNKYMGYSAPYMGAANALLYGFFFAIYTAILTHVVLYQRYEVTMGFRNLFRSLRFRKNKATSENSNSQTTEGEYSDVHNRLMAAYPEVSEWWYFSVLVISIVFGVLGIALWPTYTSPAVVLYGILLCLIFVIPVGVTVSMTGIEITLNVLAEFIGGMIVEGNALAMNFFKSYGYVTCAHAISFANDLKIAHYVKIPPRVTFAGQMIATLISTLICTGIMKFQMDIKNVCTSAAPMRFLCPGPNTFMTASVLWGTIGPIKVFGKDGQYKWLLLGFPLGVALVVCMWGLKKLWPNSRALRQVHIVAAIAGSLQWAPYSFSYAWPAVPVAWFSWIFIRGRYLAFWSKYNFVLSASFSAGVAISAIIMLFSVQWAGISVDWWGNTQPFKGCEETPARYTSWVKASGSSRGGTALRSLRRKQTTTPPPSTPLQGSGSDEHQVSQCHQFFWQRPRA</sequence>
<proteinExistence type="predicted"/>
<accession>A0ACC4DU26</accession>
<name>A0ACC4DU26_PURLI</name>
<gene>
    <name evidence="1" type="ORF">ACCO45_007556</name>
</gene>